<evidence type="ECO:0000313" key="1">
    <source>
        <dbReference type="EMBL" id="CAA6819480.1"/>
    </source>
</evidence>
<dbReference type="EMBL" id="CACVAU010000056">
    <property type="protein sequence ID" value="CAA6819480.1"/>
    <property type="molecule type" value="Genomic_DNA"/>
</dbReference>
<reference evidence="1" key="1">
    <citation type="submission" date="2020-01" db="EMBL/GenBank/DDBJ databases">
        <authorList>
            <person name="Meier V. D."/>
            <person name="Meier V D."/>
        </authorList>
    </citation>
    <scope>NUCLEOTIDE SEQUENCE</scope>
    <source>
        <strain evidence="1">HLG_WM_MAG_05</strain>
    </source>
</reference>
<protein>
    <submittedName>
        <fullName evidence="1">Uncharacterized protein</fullName>
    </submittedName>
</protein>
<gene>
    <name evidence="1" type="ORF">HELGO_WM17651</name>
</gene>
<name>A0A6S6TS72_9BACT</name>
<proteinExistence type="predicted"/>
<organism evidence="1">
    <name type="scientific">uncultured Sulfurovum sp</name>
    <dbReference type="NCBI Taxonomy" id="269237"/>
    <lineage>
        <taxon>Bacteria</taxon>
        <taxon>Pseudomonadati</taxon>
        <taxon>Campylobacterota</taxon>
        <taxon>Epsilonproteobacteria</taxon>
        <taxon>Campylobacterales</taxon>
        <taxon>Sulfurovaceae</taxon>
        <taxon>Sulfurovum</taxon>
        <taxon>environmental samples</taxon>
    </lineage>
</organism>
<dbReference type="AlphaFoldDB" id="A0A6S6TS72"/>
<sequence length="285" mass="32581">MNWFESKKYKKTYPTKFFVNYLPETSQTKENTTIQEKSLGATIVPMALDILLTLTPKLAEQSMNFVSQSLESLTIEKAFPTIVRRNFDVINEEHLSLPSKITLVRGDFTPKINTKGEVFGDGTQKRHNQVTLTGNKELHIEIDIIPSKDKSAVYFQASSYFYAGQSPEGHSIDEIVLAFAFLPAGQSMVTPQNEFTSFLHFEALNPKQQYNFKTANGYDSAFQSAWITKPFKEAIPYTMVIQIQEIRRGNSFAKLLQTIYVENERNIKSKLNTHITNTKERINEE</sequence>
<accession>A0A6S6TS72</accession>